<evidence type="ECO:0000256" key="1">
    <source>
        <dbReference type="SAM" id="Phobius"/>
    </source>
</evidence>
<keyword evidence="1" id="KW-0472">Membrane</keyword>
<dbReference type="Pfam" id="PF04536">
    <property type="entry name" value="TPM_phosphatase"/>
    <property type="match status" value="1"/>
</dbReference>
<comment type="caution">
    <text evidence="4">The sequence shown here is derived from an EMBL/GenBank/DDBJ whole genome shotgun (WGS) entry which is preliminary data.</text>
</comment>
<evidence type="ECO:0000313" key="5">
    <source>
        <dbReference type="Proteomes" id="UP000070533"/>
    </source>
</evidence>
<keyword evidence="1" id="KW-0812">Transmembrane</keyword>
<dbReference type="Proteomes" id="UP000070533">
    <property type="component" value="Unassembled WGS sequence"/>
</dbReference>
<dbReference type="eggNOG" id="COG1512">
    <property type="taxonomic scope" value="Bacteria"/>
</dbReference>
<proteinExistence type="predicted"/>
<evidence type="ECO:0000256" key="2">
    <source>
        <dbReference type="SAM" id="SignalP"/>
    </source>
</evidence>
<feature type="transmembrane region" description="Helical" evidence="1">
    <location>
        <begin position="186"/>
        <end position="203"/>
    </location>
</feature>
<dbReference type="Gene3D" id="3.10.310.50">
    <property type="match status" value="1"/>
</dbReference>
<reference evidence="5" key="1">
    <citation type="submission" date="2016-01" db="EMBL/GenBank/DDBJ databases">
        <authorList>
            <person name="Mitreva M."/>
            <person name="Pepin K.H."/>
            <person name="Mihindukulasuriya K.A."/>
            <person name="Fulton R."/>
            <person name="Fronick C."/>
            <person name="O'Laughlin M."/>
            <person name="Miner T."/>
            <person name="Herter B."/>
            <person name="Rosa B.A."/>
            <person name="Cordes M."/>
            <person name="Tomlinson C."/>
            <person name="Wollam A."/>
            <person name="Palsikar V.B."/>
            <person name="Mardis E.R."/>
            <person name="Wilson R.K."/>
        </authorList>
    </citation>
    <scope>NUCLEOTIDE SEQUENCE [LARGE SCALE GENOMIC DNA]</scope>
    <source>
        <strain evidence="5">MJR7716</strain>
    </source>
</reference>
<keyword evidence="5" id="KW-1185">Reference proteome</keyword>
<keyword evidence="2" id="KW-0732">Signal</keyword>
<protein>
    <recommendedName>
        <fullName evidence="3">TPM domain-containing protein</fullName>
    </recommendedName>
</protein>
<feature type="chain" id="PRO_5007458611" description="TPM domain-containing protein" evidence="2">
    <location>
        <begin position="24"/>
        <end position="261"/>
    </location>
</feature>
<accession>A0A133Q6F0</accession>
<dbReference type="InterPro" id="IPR007621">
    <property type="entry name" value="TPM_dom"/>
</dbReference>
<name>A0A133Q6F0_9BACT</name>
<keyword evidence="1" id="KW-1133">Transmembrane helix</keyword>
<sequence length="261" mass="28180">MFSNKINIIIIILLSLLNSSIQAKDWTAADLPMVHLKDARRYVCDPENILTKAMRDSADFYISQLRRESGIESVYVVVSHVADGDVFRIAQDIGNKYGVGDKKTNRGLVVVIAIDDRSYFIAPGEGLEGDLTDLECDLIGRECIVKNMRLGNADMAVLSTAKAIYSKFKTGKLNLQDTQEDESSDIWALIVLMIVILWLYWAFKGRGNGGSNHGNADHGRGFGPIIWGNPGHLNDSNFGGGFSGGSFGGGSFGGGGAGGGW</sequence>
<gene>
    <name evidence="4" type="ORF">HMPREF3226_01623</name>
</gene>
<dbReference type="OrthoDB" id="9810918at2"/>
<dbReference type="STRING" id="28128.HMPREF3226_01623"/>
<feature type="signal peptide" evidence="2">
    <location>
        <begin position="1"/>
        <end position="23"/>
    </location>
</feature>
<dbReference type="PANTHER" id="PTHR30373">
    <property type="entry name" value="UPF0603 PROTEIN YGCG"/>
    <property type="match status" value="1"/>
</dbReference>
<dbReference type="EMBL" id="LRQG01000114">
    <property type="protein sequence ID" value="KXA38444.1"/>
    <property type="molecule type" value="Genomic_DNA"/>
</dbReference>
<dbReference type="AlphaFoldDB" id="A0A133Q6F0"/>
<dbReference type="PATRIC" id="fig|28128.5.peg.1663"/>
<dbReference type="PANTHER" id="PTHR30373:SF2">
    <property type="entry name" value="UPF0603 PROTEIN YGCG"/>
    <property type="match status" value="1"/>
</dbReference>
<evidence type="ECO:0000313" key="4">
    <source>
        <dbReference type="EMBL" id="KXA38444.1"/>
    </source>
</evidence>
<organism evidence="4 5">
    <name type="scientific">Prevotella corporis</name>
    <dbReference type="NCBI Taxonomy" id="28128"/>
    <lineage>
        <taxon>Bacteria</taxon>
        <taxon>Pseudomonadati</taxon>
        <taxon>Bacteroidota</taxon>
        <taxon>Bacteroidia</taxon>
        <taxon>Bacteroidales</taxon>
        <taxon>Prevotellaceae</taxon>
        <taxon>Prevotella</taxon>
    </lineage>
</organism>
<feature type="domain" description="TPM" evidence="3">
    <location>
        <begin position="43"/>
        <end position="165"/>
    </location>
</feature>
<evidence type="ECO:0000259" key="3">
    <source>
        <dbReference type="Pfam" id="PF04536"/>
    </source>
</evidence>